<evidence type="ECO:0000313" key="10">
    <source>
        <dbReference type="Proteomes" id="UP000070501"/>
    </source>
</evidence>
<dbReference type="InterPro" id="IPR036188">
    <property type="entry name" value="FAD/NAD-bd_sf"/>
</dbReference>
<reference evidence="10" key="1">
    <citation type="submission" date="2016-02" db="EMBL/GenBank/DDBJ databases">
        <title>Draft genome sequence of Microdochium bolleyi, a fungal endophyte of beachgrass.</title>
        <authorList>
            <consortium name="DOE Joint Genome Institute"/>
            <person name="David A.S."/>
            <person name="May G."/>
            <person name="Haridas S."/>
            <person name="Lim J."/>
            <person name="Wang M."/>
            <person name="Labutti K."/>
            <person name="Lipzen A."/>
            <person name="Barry K."/>
            <person name="Grigoriev I.V."/>
        </authorList>
    </citation>
    <scope>NUCLEOTIDE SEQUENCE [LARGE SCALE GENOMIC DNA]</scope>
    <source>
        <strain evidence="10">J235TASD1</strain>
    </source>
</reference>
<dbReference type="GO" id="GO:0071949">
    <property type="term" value="F:FAD binding"/>
    <property type="evidence" value="ECO:0007669"/>
    <property type="project" value="InterPro"/>
</dbReference>
<dbReference type="GO" id="GO:0004497">
    <property type="term" value="F:monooxygenase activity"/>
    <property type="evidence" value="ECO:0007669"/>
    <property type="project" value="InterPro"/>
</dbReference>
<feature type="domain" description="FAD-binding" evidence="8">
    <location>
        <begin position="332"/>
        <end position="406"/>
    </location>
</feature>
<dbReference type="AlphaFoldDB" id="A0A136IT94"/>
<protein>
    <recommendedName>
        <fullName evidence="8">FAD-binding domain-containing protein</fullName>
    </recommendedName>
</protein>
<dbReference type="InterPro" id="IPR050562">
    <property type="entry name" value="FAD_mOase_fung"/>
</dbReference>
<evidence type="ECO:0000256" key="6">
    <source>
        <dbReference type="ARBA" id="ARBA00023002"/>
    </source>
</evidence>
<evidence type="ECO:0000259" key="8">
    <source>
        <dbReference type="Pfam" id="PF01494"/>
    </source>
</evidence>
<feature type="compositionally biased region" description="Polar residues" evidence="7">
    <location>
        <begin position="198"/>
        <end position="217"/>
    </location>
</feature>
<evidence type="ECO:0000256" key="1">
    <source>
        <dbReference type="ARBA" id="ARBA00001974"/>
    </source>
</evidence>
<proteinExistence type="inferred from homology"/>
<dbReference type="STRING" id="196109.A0A136IT94"/>
<dbReference type="OrthoDB" id="10029326at2759"/>
<dbReference type="InParanoid" id="A0A136IT94"/>
<dbReference type="PRINTS" id="PR00420">
    <property type="entry name" value="RNGMNOXGNASE"/>
</dbReference>
<evidence type="ECO:0000256" key="3">
    <source>
        <dbReference type="ARBA" id="ARBA00007992"/>
    </source>
</evidence>
<comment type="similarity">
    <text evidence="3">Belongs to the paxM FAD-dependent monooxygenase family.</text>
</comment>
<keyword evidence="6" id="KW-0560">Oxidoreductase</keyword>
<dbReference type="Gene3D" id="3.50.50.60">
    <property type="entry name" value="FAD/NAD(P)-binding domain"/>
    <property type="match status" value="1"/>
</dbReference>
<sequence length="499" mass="53372">MATNTTAPAAAAGASITTHQVVIVGGGITGLTLAVMLQQLGVDYVLLEAYSSVTPQLGASLGLFPNGLRILDQLGLLPAVEAAAVNTANCTWRDSGRRGKRIMARDVGSVVAARHGYAPCFLSRHQLVCILEGAVRDKKRLLVNAKVSRIDDADNEGCARVYTTDGRVFEAQVVVGADGVRSLVRTEMWRHAEERETQAATASQPHEITTKSSSWTIPASDKAPVPCEHACLFGTSRPKAGIAPGDTIAACGDRAAAGLMGAACGDVMFFWFWTLPPSNNSCPITDIPRVTPEQEAHERERCRDVIVTDGGVTMGQILDDVYGTLGATVLPNFVLDRWSSGGRVVVIGDAAHKFNPLVGQGGNSCIESCAALVNQLQAHWALESLTTAFAALEAERVPRVRSMVDQCQDAMHKTAWESWKPRVLQRYIAPLLPVSILADFHKPMLTPSLRLKGAEFAEPSVREHSVPWDDEKADMPKLQDVREKGTVVVASAPVAAAAA</sequence>
<gene>
    <name evidence="9" type="ORF">Micbo1qcDRAFT_189971</name>
</gene>
<keyword evidence="4" id="KW-0285">Flavoprotein</keyword>
<dbReference type="Proteomes" id="UP000070501">
    <property type="component" value="Unassembled WGS sequence"/>
</dbReference>
<feature type="domain" description="FAD-binding" evidence="8">
    <location>
        <begin position="20"/>
        <end position="197"/>
    </location>
</feature>
<dbReference type="PANTHER" id="PTHR47356:SF2">
    <property type="entry name" value="FAD-BINDING DOMAIN-CONTAINING PROTEIN-RELATED"/>
    <property type="match status" value="1"/>
</dbReference>
<accession>A0A136IT94</accession>
<feature type="region of interest" description="Disordered" evidence="7">
    <location>
        <begin position="195"/>
        <end position="217"/>
    </location>
</feature>
<comment type="pathway">
    <text evidence="2">Secondary metabolite biosynthesis.</text>
</comment>
<dbReference type="SUPFAM" id="SSF51905">
    <property type="entry name" value="FAD/NAD(P)-binding domain"/>
    <property type="match status" value="1"/>
</dbReference>
<evidence type="ECO:0000256" key="2">
    <source>
        <dbReference type="ARBA" id="ARBA00005179"/>
    </source>
</evidence>
<keyword evidence="10" id="KW-1185">Reference proteome</keyword>
<organism evidence="9 10">
    <name type="scientific">Microdochium bolleyi</name>
    <dbReference type="NCBI Taxonomy" id="196109"/>
    <lineage>
        <taxon>Eukaryota</taxon>
        <taxon>Fungi</taxon>
        <taxon>Dikarya</taxon>
        <taxon>Ascomycota</taxon>
        <taxon>Pezizomycotina</taxon>
        <taxon>Sordariomycetes</taxon>
        <taxon>Xylariomycetidae</taxon>
        <taxon>Xylariales</taxon>
        <taxon>Microdochiaceae</taxon>
        <taxon>Microdochium</taxon>
    </lineage>
</organism>
<dbReference type="EMBL" id="KQ964259">
    <property type="protein sequence ID" value="KXJ88085.1"/>
    <property type="molecule type" value="Genomic_DNA"/>
</dbReference>
<evidence type="ECO:0000256" key="4">
    <source>
        <dbReference type="ARBA" id="ARBA00022630"/>
    </source>
</evidence>
<dbReference type="PANTHER" id="PTHR47356">
    <property type="entry name" value="FAD-DEPENDENT MONOOXYGENASE ASQG-RELATED"/>
    <property type="match status" value="1"/>
</dbReference>
<name>A0A136IT94_9PEZI</name>
<evidence type="ECO:0000256" key="5">
    <source>
        <dbReference type="ARBA" id="ARBA00022827"/>
    </source>
</evidence>
<dbReference type="Pfam" id="PF01494">
    <property type="entry name" value="FAD_binding_3"/>
    <property type="match status" value="2"/>
</dbReference>
<evidence type="ECO:0000313" key="9">
    <source>
        <dbReference type="EMBL" id="KXJ88085.1"/>
    </source>
</evidence>
<dbReference type="InterPro" id="IPR002938">
    <property type="entry name" value="FAD-bd"/>
</dbReference>
<keyword evidence="5" id="KW-0274">FAD</keyword>
<comment type="cofactor">
    <cofactor evidence="1">
        <name>FAD</name>
        <dbReference type="ChEBI" id="CHEBI:57692"/>
    </cofactor>
</comment>
<evidence type="ECO:0000256" key="7">
    <source>
        <dbReference type="SAM" id="MobiDB-lite"/>
    </source>
</evidence>